<evidence type="ECO:0008006" key="18">
    <source>
        <dbReference type="Google" id="ProtNLM"/>
    </source>
</evidence>
<keyword evidence="6" id="KW-0677">Repeat</keyword>
<dbReference type="RefSeq" id="XP_014149504.1">
    <property type="nucleotide sequence ID" value="XM_014294029.1"/>
</dbReference>
<keyword evidence="2" id="KW-0217">Developmental protein</keyword>
<feature type="domain" description="EGF-like" evidence="14">
    <location>
        <begin position="529"/>
        <end position="566"/>
    </location>
</feature>
<dbReference type="SMART" id="SM00181">
    <property type="entry name" value="EGF"/>
    <property type="match status" value="8"/>
</dbReference>
<keyword evidence="8" id="KW-0832">Ubl conjugation</keyword>
<evidence type="ECO:0000256" key="11">
    <source>
        <dbReference type="ARBA" id="ARBA00023136"/>
    </source>
</evidence>
<reference evidence="16 17" key="1">
    <citation type="submission" date="2011-02" db="EMBL/GenBank/DDBJ databases">
        <title>The Genome Sequence of Sphaeroforma arctica JP610.</title>
        <authorList>
            <consortium name="The Broad Institute Genome Sequencing Platform"/>
            <person name="Russ C."/>
            <person name="Cuomo C."/>
            <person name="Young S.K."/>
            <person name="Zeng Q."/>
            <person name="Gargeya S."/>
            <person name="Alvarado L."/>
            <person name="Berlin A."/>
            <person name="Chapman S.B."/>
            <person name="Chen Z."/>
            <person name="Freedman E."/>
            <person name="Gellesch M."/>
            <person name="Goldberg J."/>
            <person name="Griggs A."/>
            <person name="Gujja S."/>
            <person name="Heilman E."/>
            <person name="Heiman D."/>
            <person name="Howarth C."/>
            <person name="Mehta T."/>
            <person name="Neiman D."/>
            <person name="Pearson M."/>
            <person name="Roberts A."/>
            <person name="Saif S."/>
            <person name="Shea T."/>
            <person name="Shenoy N."/>
            <person name="Sisk P."/>
            <person name="Stolte C."/>
            <person name="Sykes S."/>
            <person name="White J."/>
            <person name="Yandava C."/>
            <person name="Burger G."/>
            <person name="Gray M.W."/>
            <person name="Holland P.W.H."/>
            <person name="King N."/>
            <person name="Lang F.B.F."/>
            <person name="Roger A.J."/>
            <person name="Ruiz-Trillo I."/>
            <person name="Haas B."/>
            <person name="Nusbaum C."/>
            <person name="Birren B."/>
        </authorList>
    </citation>
    <scope>NUCLEOTIDE SEQUENCE [LARGE SCALE GENOMIC DNA]</scope>
    <source>
        <strain evidence="16 17">JP610</strain>
    </source>
</reference>
<sequence>MRVLQSATISALAMSRALGNVYDYDSNHVGSILNGYVTKDISNDNRMIVEAELLGEVLSLELEPRSVLAPDFELHIISEGMTKIRKHRENIVQYTYSISSAQNQNLNGMATLSADGSIVDVLLNTKRRLLSGRRSGDGTIIFYDTSSQIELQGNLNRQVGEDRKRARAERRNIKFAPVTKSANRVKEQLIEKPAGQVGDFGHHLNVLHRTLRQEEPLKQIDLVLDFDYDLFFALGSDEEVCQQKALSLVAAVNVIYESQLGLTHSLKSVNVRSVPNYSASERQSLLFEVEDQWQPLEPSREYGALVLVTGKVFADGVLNAEANSVCQDLWKYGLASMMDSPTVASAIDTQALRLAHTLGHMWGAASHVAESGFVMSTTEIADQASFKDTSIADINAYIAEYGPLCLTEVQPEVGPCSVSPCLNDGTCLDDPGAALGYRCECGGGFAGANCDEVGNSCSSKPCKNGGVCTPTESEFSCTCAFTGFTGPTCEVDVDECASQNPCKNGECVNEEGTFSCTCDAGFSGRLCDSVACVSGRCKNGGTCTPSTVAPYYACECASGFSGTVCSTNVNDCRNPALNLCDAEHSTCKDEVNGVSCICDAGYLPPYCIEYSCPCVNDGVCVKSGENTVCKCPAGHWGPNCQNTPSASNKCLVDGVKDACNGNGNCKETDNEQGFLCECVENWEGTTCNKSTVDYCALRPCQFAGTCLSLDTGHRCYCLPGRGGDNCELDMKECDSNPCQNGGACVEKHNRELGVNLMGKRVCIMGAGAIGGLLGVKLAVSGNQVTFVARGAHLKAMSENGFTLAMADGTIHNTKDLDCQYTDDLSTIHQEQDVIIICLKGHQIQNMLTDMNNSRILGESTMFVTTQNGIPWWLFQCCPEGSEICKYENTVVRAVDPDGSLFNGIDPKRIIGCVSYPAARVSKHGTVEHLESIRFPVGELNGSIDSARIKMLSNLLIAAGFKSPILPDIRSEIWLKLYGSVAFNPISALTHSTLKEMCEYASTRQLIELVMGEIEEVGGRLGLTLRVSKDRRIGGAIAVGEHKTSMLMDVENGKPMEIDGLVGSVVELAELTGSDIPHTRTIFCLVNMLGYIIAKHSVAFPEQQLGTE</sequence>
<evidence type="ECO:0000259" key="14">
    <source>
        <dbReference type="PROSITE" id="PS50026"/>
    </source>
</evidence>
<dbReference type="FunFam" id="2.10.25.10:FF:000368">
    <property type="entry name" value="Delta-like 3 (Drosophila), isoform CRA_b"/>
    <property type="match status" value="1"/>
</dbReference>
<dbReference type="PROSITE" id="PS50026">
    <property type="entry name" value="EGF_3"/>
    <property type="match status" value="8"/>
</dbReference>
<dbReference type="Gene3D" id="3.40.50.720">
    <property type="entry name" value="NAD(P)-binding Rossmann-like Domain"/>
    <property type="match status" value="1"/>
</dbReference>
<evidence type="ECO:0000256" key="2">
    <source>
        <dbReference type="ARBA" id="ARBA00022473"/>
    </source>
</evidence>
<dbReference type="Pfam" id="PF12661">
    <property type="entry name" value="hEGF"/>
    <property type="match status" value="2"/>
</dbReference>
<dbReference type="Pfam" id="PF00008">
    <property type="entry name" value="EGF"/>
    <property type="match status" value="2"/>
</dbReference>
<dbReference type="Pfam" id="PF01421">
    <property type="entry name" value="Reprolysin"/>
    <property type="match status" value="1"/>
</dbReference>
<comment type="subcellular location">
    <subcellularLocation>
        <location evidence="1">Membrane</location>
        <topology evidence="1">Single-pass type I membrane protein</topology>
    </subcellularLocation>
</comment>
<dbReference type="PROSITE" id="PS01186">
    <property type="entry name" value="EGF_2"/>
    <property type="match status" value="4"/>
</dbReference>
<evidence type="ECO:0000256" key="5">
    <source>
        <dbReference type="ARBA" id="ARBA00022729"/>
    </source>
</evidence>
<accession>A0A0L0FFQ5</accession>
<feature type="domain" description="EGF-like" evidence="14">
    <location>
        <begin position="492"/>
        <end position="528"/>
    </location>
</feature>
<keyword evidence="9" id="KW-0914">Notch signaling pathway</keyword>
<evidence type="ECO:0000256" key="13">
    <source>
        <dbReference type="PROSITE-ProRule" id="PRU00076"/>
    </source>
</evidence>
<proteinExistence type="predicted"/>
<comment type="caution">
    <text evidence="13">Lacks conserved residue(s) required for the propagation of feature annotation.</text>
</comment>
<dbReference type="InterPro" id="IPR018097">
    <property type="entry name" value="EGF_Ca-bd_CS"/>
</dbReference>
<dbReference type="InterPro" id="IPR049883">
    <property type="entry name" value="NOTCH1_EGF-like"/>
</dbReference>
<dbReference type="EMBL" id="KQ243527">
    <property type="protein sequence ID" value="KNC75602.1"/>
    <property type="molecule type" value="Genomic_DNA"/>
</dbReference>
<dbReference type="GO" id="GO:0007219">
    <property type="term" value="P:Notch signaling pathway"/>
    <property type="evidence" value="ECO:0007669"/>
    <property type="project" value="UniProtKB-KW"/>
</dbReference>
<evidence type="ECO:0000256" key="12">
    <source>
        <dbReference type="ARBA" id="ARBA00023157"/>
    </source>
</evidence>
<feature type="disulfide bond" evidence="13">
    <location>
        <begin position="556"/>
        <end position="565"/>
    </location>
</feature>
<evidence type="ECO:0000256" key="7">
    <source>
        <dbReference type="ARBA" id="ARBA00022782"/>
    </source>
</evidence>
<feature type="domain" description="EGF-like" evidence="14">
    <location>
        <begin position="453"/>
        <end position="490"/>
    </location>
</feature>
<dbReference type="PROSITE" id="PS00010">
    <property type="entry name" value="ASX_HYDROXYL"/>
    <property type="match status" value="1"/>
</dbReference>
<dbReference type="InterPro" id="IPR013332">
    <property type="entry name" value="KPR_N"/>
</dbReference>
<dbReference type="GO" id="GO:0016020">
    <property type="term" value="C:membrane"/>
    <property type="evidence" value="ECO:0007669"/>
    <property type="project" value="UniProtKB-SubCell"/>
</dbReference>
<dbReference type="PANTHER" id="PTHR12916:SF4">
    <property type="entry name" value="UNINFLATABLE, ISOFORM C"/>
    <property type="match status" value="1"/>
</dbReference>
<feature type="disulfide bond" evidence="13">
    <location>
        <begin position="518"/>
        <end position="527"/>
    </location>
</feature>
<dbReference type="InterPro" id="IPR013752">
    <property type="entry name" value="KPA_reductase"/>
</dbReference>
<evidence type="ECO:0000256" key="10">
    <source>
        <dbReference type="ARBA" id="ARBA00022989"/>
    </source>
</evidence>
<dbReference type="NCBIfam" id="NF005089">
    <property type="entry name" value="PRK06522.1-4"/>
    <property type="match status" value="1"/>
</dbReference>
<organism evidence="16 17">
    <name type="scientific">Sphaeroforma arctica JP610</name>
    <dbReference type="NCBI Taxonomy" id="667725"/>
    <lineage>
        <taxon>Eukaryota</taxon>
        <taxon>Ichthyosporea</taxon>
        <taxon>Ichthyophonida</taxon>
        <taxon>Sphaeroforma</taxon>
    </lineage>
</organism>
<dbReference type="GO" id="GO:0005509">
    <property type="term" value="F:calcium ion binding"/>
    <property type="evidence" value="ECO:0007669"/>
    <property type="project" value="InterPro"/>
</dbReference>
<feature type="domain" description="EGF-like" evidence="14">
    <location>
        <begin position="568"/>
        <end position="608"/>
    </location>
</feature>
<evidence type="ECO:0000256" key="3">
    <source>
        <dbReference type="ARBA" id="ARBA00022536"/>
    </source>
</evidence>
<keyword evidence="11" id="KW-0472">Membrane</keyword>
<evidence type="ECO:0000256" key="4">
    <source>
        <dbReference type="ARBA" id="ARBA00022692"/>
    </source>
</evidence>
<dbReference type="InterPro" id="IPR024079">
    <property type="entry name" value="MetalloPept_cat_dom_sf"/>
</dbReference>
<dbReference type="PROSITE" id="PS00022">
    <property type="entry name" value="EGF_1"/>
    <property type="match status" value="6"/>
</dbReference>
<dbReference type="SMART" id="SM00179">
    <property type="entry name" value="EGF_CA"/>
    <property type="match status" value="5"/>
</dbReference>
<feature type="domain" description="Peptidase M12B" evidence="15">
    <location>
        <begin position="218"/>
        <end position="410"/>
    </location>
</feature>
<feature type="domain" description="EGF-like" evidence="14">
    <location>
        <begin position="412"/>
        <end position="451"/>
    </location>
</feature>
<dbReference type="InterPro" id="IPR001881">
    <property type="entry name" value="EGF-like_Ca-bd_dom"/>
</dbReference>
<dbReference type="Pfam" id="PF08546">
    <property type="entry name" value="ApbA_C"/>
    <property type="match status" value="1"/>
</dbReference>
<feature type="disulfide bond" evidence="13">
    <location>
        <begin position="659"/>
        <end position="676"/>
    </location>
</feature>
<feature type="disulfide bond" evidence="13">
    <location>
        <begin position="441"/>
        <end position="450"/>
    </location>
</feature>
<keyword evidence="12 13" id="KW-1015">Disulfide bond</keyword>
<dbReference type="SUPFAM" id="SSF55486">
    <property type="entry name" value="Metalloproteases ('zincins'), catalytic domain"/>
    <property type="match status" value="1"/>
</dbReference>
<feature type="disulfide bond" evidence="13">
    <location>
        <begin position="598"/>
        <end position="607"/>
    </location>
</feature>
<gene>
    <name evidence="16" type="ORF">SARC_11877</name>
</gene>
<feature type="disulfide bond" evidence="13">
    <location>
        <begin position="631"/>
        <end position="640"/>
    </location>
</feature>
<keyword evidence="3 13" id="KW-0245">EGF-like domain</keyword>
<dbReference type="GO" id="GO:0006508">
    <property type="term" value="P:proteolysis"/>
    <property type="evidence" value="ECO:0007669"/>
    <property type="project" value="InterPro"/>
</dbReference>
<dbReference type="PROSITE" id="PS50215">
    <property type="entry name" value="ADAM_MEPRO"/>
    <property type="match status" value="1"/>
</dbReference>
<dbReference type="InterPro" id="IPR036291">
    <property type="entry name" value="NAD(P)-bd_dom_sf"/>
</dbReference>
<dbReference type="PROSITE" id="PS01187">
    <property type="entry name" value="EGF_CA"/>
    <property type="match status" value="1"/>
</dbReference>
<dbReference type="SUPFAM" id="SSF51735">
    <property type="entry name" value="NAD(P)-binding Rossmann-fold domains"/>
    <property type="match status" value="1"/>
</dbReference>
<dbReference type="Gene3D" id="3.40.390.10">
    <property type="entry name" value="Collagenase (Catalytic Domain)"/>
    <property type="match status" value="1"/>
</dbReference>
<feature type="disulfide bond" evidence="13">
    <location>
        <begin position="678"/>
        <end position="687"/>
    </location>
</feature>
<dbReference type="SUPFAM" id="SSF48179">
    <property type="entry name" value="6-phosphogluconate dehydrogenase C-terminal domain-like"/>
    <property type="match status" value="1"/>
</dbReference>
<dbReference type="eggNOG" id="KOG1217">
    <property type="taxonomic scope" value="Eukaryota"/>
</dbReference>
<keyword evidence="5" id="KW-0732">Signal</keyword>
<dbReference type="GO" id="GO:0030154">
    <property type="term" value="P:cell differentiation"/>
    <property type="evidence" value="ECO:0007669"/>
    <property type="project" value="UniProtKB-KW"/>
</dbReference>
<dbReference type="InterPro" id="IPR013032">
    <property type="entry name" value="EGF-like_CS"/>
</dbReference>
<feature type="domain" description="EGF-like" evidence="14">
    <location>
        <begin position="691"/>
        <end position="727"/>
    </location>
</feature>
<feature type="domain" description="EGF-like" evidence="14">
    <location>
        <begin position="613"/>
        <end position="641"/>
    </location>
</feature>
<dbReference type="SUPFAM" id="SSF57196">
    <property type="entry name" value="EGF/Laminin"/>
    <property type="match status" value="7"/>
</dbReference>
<dbReference type="Pfam" id="PF02558">
    <property type="entry name" value="ApbA"/>
    <property type="match status" value="1"/>
</dbReference>
<evidence type="ECO:0000313" key="17">
    <source>
        <dbReference type="Proteomes" id="UP000054560"/>
    </source>
</evidence>
<dbReference type="OrthoDB" id="3609at2759"/>
<dbReference type="Gene3D" id="1.10.1040.10">
    <property type="entry name" value="N-(1-d-carboxylethyl)-l-norvaline Dehydrogenase, domain 2"/>
    <property type="match status" value="1"/>
</dbReference>
<dbReference type="Proteomes" id="UP000054560">
    <property type="component" value="Unassembled WGS sequence"/>
</dbReference>
<dbReference type="CDD" id="cd00054">
    <property type="entry name" value="EGF_CA"/>
    <property type="match status" value="4"/>
</dbReference>
<dbReference type="GeneID" id="25912381"/>
<dbReference type="GO" id="GO:0004222">
    <property type="term" value="F:metalloendopeptidase activity"/>
    <property type="evidence" value="ECO:0007669"/>
    <property type="project" value="InterPro"/>
</dbReference>
<feature type="disulfide bond" evidence="13">
    <location>
        <begin position="717"/>
        <end position="726"/>
    </location>
</feature>
<dbReference type="InterPro" id="IPR000742">
    <property type="entry name" value="EGF"/>
</dbReference>
<dbReference type="InterPro" id="IPR008927">
    <property type="entry name" value="6-PGluconate_DH-like_C_sf"/>
</dbReference>
<dbReference type="AlphaFoldDB" id="A0A0L0FFQ5"/>
<keyword evidence="4" id="KW-0812">Transmembrane</keyword>
<dbReference type="Gene3D" id="2.10.25.10">
    <property type="entry name" value="Laminin"/>
    <property type="match status" value="6"/>
</dbReference>
<name>A0A0L0FFQ5_9EUKA</name>
<keyword evidence="17" id="KW-1185">Reference proteome</keyword>
<keyword evidence="7" id="KW-0221">Differentiation</keyword>
<evidence type="ECO:0000256" key="8">
    <source>
        <dbReference type="ARBA" id="ARBA00022843"/>
    </source>
</evidence>
<dbReference type="InterPro" id="IPR000152">
    <property type="entry name" value="EGF-type_Asp/Asn_hydroxyl_site"/>
</dbReference>
<evidence type="ECO:0000256" key="1">
    <source>
        <dbReference type="ARBA" id="ARBA00004479"/>
    </source>
</evidence>
<dbReference type="PANTHER" id="PTHR12916">
    <property type="entry name" value="CYTOCHROME C OXIDASE POLYPEPTIDE VIC-2"/>
    <property type="match status" value="1"/>
</dbReference>
<evidence type="ECO:0000259" key="15">
    <source>
        <dbReference type="PROSITE" id="PS50215"/>
    </source>
</evidence>
<keyword evidence="10" id="KW-1133">Transmembrane helix</keyword>
<dbReference type="InterPro" id="IPR001590">
    <property type="entry name" value="Peptidase_M12B"/>
</dbReference>
<evidence type="ECO:0000256" key="9">
    <source>
        <dbReference type="ARBA" id="ARBA00022976"/>
    </source>
</evidence>
<dbReference type="STRING" id="667725.A0A0L0FFQ5"/>
<dbReference type="FunFam" id="1.10.1040.10:FF:000017">
    <property type="entry name" value="2-dehydropantoate 2-reductase"/>
    <property type="match status" value="1"/>
</dbReference>
<dbReference type="Pfam" id="PF07645">
    <property type="entry name" value="EGF_CA"/>
    <property type="match status" value="1"/>
</dbReference>
<evidence type="ECO:0000313" key="16">
    <source>
        <dbReference type="EMBL" id="KNC75602.1"/>
    </source>
</evidence>
<dbReference type="InterPro" id="IPR013328">
    <property type="entry name" value="6PGD_dom2"/>
</dbReference>
<evidence type="ECO:0000256" key="6">
    <source>
        <dbReference type="ARBA" id="ARBA00022737"/>
    </source>
</evidence>
<protein>
    <recommendedName>
        <fullName evidence="18">2-dehydropantoate 2-reductase</fullName>
    </recommendedName>
</protein>
<feature type="domain" description="EGF-like" evidence="14">
    <location>
        <begin position="646"/>
        <end position="688"/>
    </location>
</feature>
<feature type="disulfide bond" evidence="13">
    <location>
        <begin position="537"/>
        <end position="554"/>
    </location>
</feature>